<sequence>MNGFLTKKIILFTLNACPMGRSMGTVLHEVAALFPVIKVERVYVEIQVDEANQYRIKTNPTILFVDENGRELYRLEGFHETDIVIDTLEKINEQEIDLMPELAGNEETVEKYVLYLPKNGEFSPTEVNYKNRTSIKAPRITAVTLLIKASIEGFSNPFPQGTTLELIQFREMTGIVTLKSENVEQSQFESMKEALRLTLSQFGIKDVEIILRKSSE</sequence>
<keyword evidence="2" id="KW-1185">Reference proteome</keyword>
<dbReference type="EMBL" id="LDZY01000006">
    <property type="protein sequence ID" value="KLU65913.1"/>
    <property type="molecule type" value="Genomic_DNA"/>
</dbReference>
<dbReference type="RefSeq" id="WP_047809833.1">
    <property type="nucleotide sequence ID" value="NZ_LDZY01000006.1"/>
</dbReference>
<accession>A0A0J1FSF3</accession>
<evidence type="ECO:0000313" key="1">
    <source>
        <dbReference type="EMBL" id="KLU65913.1"/>
    </source>
</evidence>
<organism evidence="1 2">
    <name type="scientific">Desulfosporosinus acididurans</name>
    <dbReference type="NCBI Taxonomy" id="476652"/>
    <lineage>
        <taxon>Bacteria</taxon>
        <taxon>Bacillati</taxon>
        <taxon>Bacillota</taxon>
        <taxon>Clostridia</taxon>
        <taxon>Eubacteriales</taxon>
        <taxon>Desulfitobacteriaceae</taxon>
        <taxon>Desulfosporosinus</taxon>
    </lineage>
</organism>
<comment type="caution">
    <text evidence="1">The sequence shown here is derived from an EMBL/GenBank/DDBJ whole genome shotgun (WGS) entry which is preliminary data.</text>
</comment>
<dbReference type="Proteomes" id="UP000036356">
    <property type="component" value="Unassembled WGS sequence"/>
</dbReference>
<name>A0A0J1FSF3_9FIRM</name>
<gene>
    <name evidence="1" type="ORF">DEAC_c19520</name>
</gene>
<dbReference type="CDD" id="cd02947">
    <property type="entry name" value="TRX_family"/>
    <property type="match status" value="1"/>
</dbReference>
<dbReference type="AlphaFoldDB" id="A0A0J1FSF3"/>
<protein>
    <recommendedName>
        <fullName evidence="3">Thioredoxin</fullName>
    </recommendedName>
</protein>
<reference evidence="1 2" key="1">
    <citation type="submission" date="2015-06" db="EMBL/GenBank/DDBJ databases">
        <title>Draft genome of the moderately acidophilic sulfate reducer Candidatus Desulfosporosinus acididurans strain M1.</title>
        <authorList>
            <person name="Poehlein A."/>
            <person name="Petzsch P."/>
            <person name="Johnson B.D."/>
            <person name="Schloemann M."/>
            <person name="Daniel R."/>
            <person name="Muehling M."/>
        </authorList>
    </citation>
    <scope>NUCLEOTIDE SEQUENCE [LARGE SCALE GENOMIC DNA]</scope>
    <source>
        <strain evidence="1 2">M1</strain>
    </source>
</reference>
<evidence type="ECO:0008006" key="3">
    <source>
        <dbReference type="Google" id="ProtNLM"/>
    </source>
</evidence>
<dbReference type="PATRIC" id="fig|476652.3.peg.2019"/>
<dbReference type="SUPFAM" id="SSF52833">
    <property type="entry name" value="Thioredoxin-like"/>
    <property type="match status" value="1"/>
</dbReference>
<dbReference type="Gene3D" id="3.40.30.10">
    <property type="entry name" value="Glutaredoxin"/>
    <property type="match status" value="1"/>
</dbReference>
<evidence type="ECO:0000313" key="2">
    <source>
        <dbReference type="Proteomes" id="UP000036356"/>
    </source>
</evidence>
<dbReference type="InterPro" id="IPR036249">
    <property type="entry name" value="Thioredoxin-like_sf"/>
</dbReference>
<proteinExistence type="predicted"/>
<dbReference type="STRING" id="476652.DEAC_c19520"/>